<keyword evidence="2" id="KW-0479">Metal-binding</keyword>
<dbReference type="PANTHER" id="PTHR13710:SF105">
    <property type="entry name" value="ATP-DEPENDENT DNA HELICASE Q1"/>
    <property type="match status" value="1"/>
</dbReference>
<evidence type="ECO:0000256" key="10">
    <source>
        <dbReference type="ARBA" id="ARBA00034808"/>
    </source>
</evidence>
<dbReference type="GO" id="GO:0016787">
    <property type="term" value="F:hydrolase activity"/>
    <property type="evidence" value="ECO:0007669"/>
    <property type="project" value="UniProtKB-KW"/>
</dbReference>
<evidence type="ECO:0000313" key="15">
    <source>
        <dbReference type="EMBL" id="MBB3840787.1"/>
    </source>
</evidence>
<dbReference type="CDD" id="cd17920">
    <property type="entry name" value="DEXHc_RecQ"/>
    <property type="match status" value="1"/>
</dbReference>
<dbReference type="FunFam" id="3.40.50.300:FF:001389">
    <property type="entry name" value="ATP-dependent DNA helicase RecQ"/>
    <property type="match status" value="1"/>
</dbReference>
<dbReference type="InterPro" id="IPR032284">
    <property type="entry name" value="RecQ_Zn-bd"/>
</dbReference>
<dbReference type="InterPro" id="IPR014001">
    <property type="entry name" value="Helicase_ATP-bd"/>
</dbReference>
<dbReference type="SMART" id="SM00490">
    <property type="entry name" value="HELICc"/>
    <property type="match status" value="1"/>
</dbReference>
<evidence type="ECO:0000259" key="13">
    <source>
        <dbReference type="PROSITE" id="PS51192"/>
    </source>
</evidence>
<gene>
    <name evidence="15" type="ORF">FHS57_004807</name>
</gene>
<sequence>MIHDILKQYWNYDSFRPLQEDIIQCILSGRDTLALLPTGGGKSVCFQVPALAKEGVCIVVTPLIALMKDQVEQLKRRRIMAAAIYSGMNWHEIDIVLDNCIHGTTKFLYVSPERLRTDIFLTRVKQMKISLLAIDEAHCISQWGYDFRPAYLQIAAFRQLIPTVPLIALTASATDPVKIDICEKLEMREPAVFQSTFARANLSYSAFFEENKDARLLRILQNVQGSSIIYVRNRRRTKEVADWLNRNGIRADFYHAGIPNKQRSEKQEAWIRNRSRVMVATNAFGMGIDKPDVRSVIHIDLPDTLEAYYQEAGRAGRDGQRAYAVALYSQHDLDELARNVDQKYPPIDLLRRVYQALSNYYKVPVGGGEFETFDFDLQDFTGTFGLPLSETHFAIKLLEEEGFVQLSEAYNSVSKVHITVDNRSLYELQLKYPQYDSFIKLLLRMYGGELFNQFVPISETAIGQKHYTMEADVVKLLQGLHDLGMIVYDKQRVKPQFGFATPRFDAFQMPINALAIEEKHQTDLQRIAAVINYVKQQNRCRTQLLQNYFGEPSDADCGICDNCLAKKKKAASPAEHAPIRAEMLRLLKLSPLTPQQLVAAFGLKNEQAAIATLRELLEDEVVLYENEGRIRLQES</sequence>
<dbReference type="GO" id="GO:0009378">
    <property type="term" value="F:four-way junction helicase activity"/>
    <property type="evidence" value="ECO:0007669"/>
    <property type="project" value="TreeGrafter"/>
</dbReference>
<dbReference type="Gene3D" id="1.10.10.10">
    <property type="entry name" value="Winged helix-like DNA-binding domain superfamily/Winged helix DNA-binding domain"/>
    <property type="match status" value="1"/>
</dbReference>
<evidence type="ECO:0000256" key="11">
    <source>
        <dbReference type="ARBA" id="ARBA00044535"/>
    </source>
</evidence>
<dbReference type="PROSITE" id="PS51194">
    <property type="entry name" value="HELICASE_CTER"/>
    <property type="match status" value="1"/>
</dbReference>
<dbReference type="InterPro" id="IPR004589">
    <property type="entry name" value="DNA_helicase_ATP-dep_RecQ"/>
</dbReference>
<dbReference type="Pfam" id="PF16124">
    <property type="entry name" value="RecQ_Zn_bind"/>
    <property type="match status" value="1"/>
</dbReference>
<dbReference type="PROSITE" id="PS51192">
    <property type="entry name" value="HELICASE_ATP_BIND_1"/>
    <property type="match status" value="1"/>
</dbReference>
<keyword evidence="7" id="KW-0238">DNA-binding</keyword>
<evidence type="ECO:0000256" key="8">
    <source>
        <dbReference type="ARBA" id="ARBA00023235"/>
    </source>
</evidence>
<dbReference type="EC" id="5.6.2.4" evidence="10"/>
<dbReference type="GO" id="GO:0030894">
    <property type="term" value="C:replisome"/>
    <property type="evidence" value="ECO:0007669"/>
    <property type="project" value="TreeGrafter"/>
</dbReference>
<dbReference type="SMART" id="SM00487">
    <property type="entry name" value="DEXDc"/>
    <property type="match status" value="1"/>
</dbReference>
<name>A0A7W5ZNM5_9BACT</name>
<dbReference type="InterPro" id="IPR036388">
    <property type="entry name" value="WH-like_DNA-bd_sf"/>
</dbReference>
<accession>A0A7W5ZNM5</accession>
<dbReference type="GO" id="GO:0005737">
    <property type="term" value="C:cytoplasm"/>
    <property type="evidence" value="ECO:0007669"/>
    <property type="project" value="TreeGrafter"/>
</dbReference>
<dbReference type="SUPFAM" id="SSF52540">
    <property type="entry name" value="P-loop containing nucleoside triphosphate hydrolases"/>
    <property type="match status" value="1"/>
</dbReference>
<keyword evidence="4 15" id="KW-0378">Hydrolase</keyword>
<dbReference type="GO" id="GO:0006281">
    <property type="term" value="P:DNA repair"/>
    <property type="evidence" value="ECO:0007669"/>
    <property type="project" value="TreeGrafter"/>
</dbReference>
<evidence type="ECO:0000256" key="6">
    <source>
        <dbReference type="ARBA" id="ARBA00022840"/>
    </source>
</evidence>
<evidence type="ECO:0000256" key="9">
    <source>
        <dbReference type="ARBA" id="ARBA00034617"/>
    </source>
</evidence>
<dbReference type="GO" id="GO:0003677">
    <property type="term" value="F:DNA binding"/>
    <property type="evidence" value="ECO:0007669"/>
    <property type="project" value="UniProtKB-KW"/>
</dbReference>
<keyword evidence="8" id="KW-0413">Isomerase</keyword>
<organism evidence="15 16">
    <name type="scientific">Runella defluvii</name>
    <dbReference type="NCBI Taxonomy" id="370973"/>
    <lineage>
        <taxon>Bacteria</taxon>
        <taxon>Pseudomonadati</taxon>
        <taxon>Bacteroidota</taxon>
        <taxon>Cytophagia</taxon>
        <taxon>Cytophagales</taxon>
        <taxon>Spirosomataceae</taxon>
        <taxon>Runella</taxon>
    </lineage>
</organism>
<evidence type="ECO:0000313" key="16">
    <source>
        <dbReference type="Proteomes" id="UP000541352"/>
    </source>
</evidence>
<protein>
    <recommendedName>
        <fullName evidence="11">ATP-dependent DNA helicase RecQ</fullName>
        <ecNumber evidence="10">5.6.2.4</ecNumber>
    </recommendedName>
    <alternativeName>
        <fullName evidence="12">DNA 3'-5' helicase RecQ</fullName>
    </alternativeName>
</protein>
<keyword evidence="3" id="KW-0547">Nucleotide-binding</keyword>
<evidence type="ECO:0000256" key="12">
    <source>
        <dbReference type="ARBA" id="ARBA00044550"/>
    </source>
</evidence>
<keyword evidence="5 15" id="KW-0347">Helicase</keyword>
<dbReference type="InterPro" id="IPR001650">
    <property type="entry name" value="Helicase_C-like"/>
</dbReference>
<evidence type="ECO:0000256" key="2">
    <source>
        <dbReference type="ARBA" id="ARBA00022723"/>
    </source>
</evidence>
<dbReference type="NCBIfam" id="TIGR00614">
    <property type="entry name" value="recQ_fam"/>
    <property type="match status" value="1"/>
</dbReference>
<dbReference type="AlphaFoldDB" id="A0A7W5ZNM5"/>
<dbReference type="EMBL" id="JACIBY010000012">
    <property type="protein sequence ID" value="MBB3840787.1"/>
    <property type="molecule type" value="Genomic_DNA"/>
</dbReference>
<dbReference type="PANTHER" id="PTHR13710">
    <property type="entry name" value="DNA HELICASE RECQ FAMILY MEMBER"/>
    <property type="match status" value="1"/>
</dbReference>
<dbReference type="Proteomes" id="UP000541352">
    <property type="component" value="Unassembled WGS sequence"/>
</dbReference>
<evidence type="ECO:0000256" key="7">
    <source>
        <dbReference type="ARBA" id="ARBA00023125"/>
    </source>
</evidence>
<dbReference type="Pfam" id="PF00270">
    <property type="entry name" value="DEAD"/>
    <property type="match status" value="1"/>
</dbReference>
<comment type="catalytic activity">
    <reaction evidence="9">
        <text>Couples ATP hydrolysis with the unwinding of duplex DNA by translocating in the 3'-5' direction.</text>
        <dbReference type="EC" id="5.6.2.4"/>
    </reaction>
</comment>
<dbReference type="Gene3D" id="3.40.50.300">
    <property type="entry name" value="P-loop containing nucleotide triphosphate hydrolases"/>
    <property type="match status" value="2"/>
</dbReference>
<evidence type="ECO:0000259" key="14">
    <source>
        <dbReference type="PROSITE" id="PS51194"/>
    </source>
</evidence>
<reference evidence="15 16" key="1">
    <citation type="submission" date="2020-08" db="EMBL/GenBank/DDBJ databases">
        <title>Genomic Encyclopedia of Type Strains, Phase IV (KMG-IV): sequencing the most valuable type-strain genomes for metagenomic binning, comparative biology and taxonomic classification.</title>
        <authorList>
            <person name="Goeker M."/>
        </authorList>
    </citation>
    <scope>NUCLEOTIDE SEQUENCE [LARGE SCALE GENOMIC DNA]</scope>
    <source>
        <strain evidence="15 16">DSM 17976</strain>
    </source>
</reference>
<dbReference type="RefSeq" id="WP_183977983.1">
    <property type="nucleotide sequence ID" value="NZ_JACIBY010000012.1"/>
</dbReference>
<evidence type="ECO:0000256" key="1">
    <source>
        <dbReference type="ARBA" id="ARBA00005446"/>
    </source>
</evidence>
<keyword evidence="6" id="KW-0067">ATP-binding</keyword>
<evidence type="ECO:0000256" key="5">
    <source>
        <dbReference type="ARBA" id="ARBA00022806"/>
    </source>
</evidence>
<proteinExistence type="inferred from homology"/>
<evidence type="ECO:0000256" key="3">
    <source>
        <dbReference type="ARBA" id="ARBA00022741"/>
    </source>
</evidence>
<feature type="domain" description="Helicase ATP-binding" evidence="13">
    <location>
        <begin position="23"/>
        <end position="191"/>
    </location>
</feature>
<keyword evidence="16" id="KW-1185">Reference proteome</keyword>
<feature type="domain" description="Helicase C-terminal" evidence="14">
    <location>
        <begin position="215"/>
        <end position="361"/>
    </location>
</feature>
<dbReference type="InterPro" id="IPR027417">
    <property type="entry name" value="P-loop_NTPase"/>
</dbReference>
<comment type="caution">
    <text evidence="15">The sequence shown here is derived from an EMBL/GenBank/DDBJ whole genome shotgun (WGS) entry which is preliminary data.</text>
</comment>
<dbReference type="GO" id="GO:0043138">
    <property type="term" value="F:3'-5' DNA helicase activity"/>
    <property type="evidence" value="ECO:0007669"/>
    <property type="project" value="UniProtKB-EC"/>
</dbReference>
<dbReference type="InterPro" id="IPR011545">
    <property type="entry name" value="DEAD/DEAH_box_helicase_dom"/>
</dbReference>
<comment type="similarity">
    <text evidence="1">Belongs to the helicase family. RecQ subfamily.</text>
</comment>
<dbReference type="GO" id="GO:0005524">
    <property type="term" value="F:ATP binding"/>
    <property type="evidence" value="ECO:0007669"/>
    <property type="project" value="UniProtKB-KW"/>
</dbReference>
<dbReference type="GO" id="GO:0046872">
    <property type="term" value="F:metal ion binding"/>
    <property type="evidence" value="ECO:0007669"/>
    <property type="project" value="UniProtKB-KW"/>
</dbReference>
<evidence type="ECO:0000256" key="4">
    <source>
        <dbReference type="ARBA" id="ARBA00022801"/>
    </source>
</evidence>
<dbReference type="GO" id="GO:0006310">
    <property type="term" value="P:DNA recombination"/>
    <property type="evidence" value="ECO:0007669"/>
    <property type="project" value="InterPro"/>
</dbReference>
<dbReference type="GO" id="GO:0043590">
    <property type="term" value="C:bacterial nucleoid"/>
    <property type="evidence" value="ECO:0007669"/>
    <property type="project" value="TreeGrafter"/>
</dbReference>
<dbReference type="Pfam" id="PF00271">
    <property type="entry name" value="Helicase_C"/>
    <property type="match status" value="1"/>
</dbReference>